<evidence type="ECO:0000256" key="2">
    <source>
        <dbReference type="ARBA" id="ARBA00009667"/>
    </source>
</evidence>
<dbReference type="EC" id="4.3.2.10" evidence="4"/>
<dbReference type="InterPro" id="IPR011060">
    <property type="entry name" value="RibuloseP-bd_barrel"/>
</dbReference>
<evidence type="ECO:0000256" key="14">
    <source>
        <dbReference type="RuleBase" id="RU003657"/>
    </source>
</evidence>
<dbReference type="InterPro" id="IPR013785">
    <property type="entry name" value="Aldolase_TIM"/>
</dbReference>
<dbReference type="Gene3D" id="3.20.20.70">
    <property type="entry name" value="Aldolase class I"/>
    <property type="match status" value="1"/>
</dbReference>
<proteinExistence type="inferred from homology"/>
<evidence type="ECO:0000256" key="9">
    <source>
        <dbReference type="ARBA" id="ARBA00025475"/>
    </source>
</evidence>
<dbReference type="EMBL" id="JBHSMI010000005">
    <property type="protein sequence ID" value="MFC5401725.1"/>
    <property type="molecule type" value="Genomic_DNA"/>
</dbReference>
<gene>
    <name evidence="15" type="primary">hisF</name>
    <name evidence="15" type="ORF">ACFPOF_03180</name>
</gene>
<comment type="caution">
    <text evidence="15">The sequence shown here is derived from an EMBL/GenBank/DDBJ whole genome shotgun (WGS) entry which is preliminary data.</text>
</comment>
<evidence type="ECO:0000313" key="16">
    <source>
        <dbReference type="Proteomes" id="UP001596113"/>
    </source>
</evidence>
<evidence type="ECO:0000256" key="7">
    <source>
        <dbReference type="ARBA" id="ARBA00023102"/>
    </source>
</evidence>
<dbReference type="Pfam" id="PF00977">
    <property type="entry name" value="His_biosynth"/>
    <property type="match status" value="1"/>
</dbReference>
<dbReference type="RefSeq" id="WP_378129554.1">
    <property type="nucleotide sequence ID" value="NZ_JBHSMI010000005.1"/>
</dbReference>
<dbReference type="Proteomes" id="UP001596113">
    <property type="component" value="Unassembled WGS sequence"/>
</dbReference>
<dbReference type="GO" id="GO:0016829">
    <property type="term" value="F:lyase activity"/>
    <property type="evidence" value="ECO:0007669"/>
    <property type="project" value="UniProtKB-KW"/>
</dbReference>
<dbReference type="InterPro" id="IPR006062">
    <property type="entry name" value="His_biosynth"/>
</dbReference>
<evidence type="ECO:0000256" key="10">
    <source>
        <dbReference type="ARBA" id="ARBA00030264"/>
    </source>
</evidence>
<comment type="similarity">
    <text evidence="2 14">Belongs to the HisA/HisF family.</text>
</comment>
<comment type="subunit">
    <text evidence="3">Heterodimer of HisH and HisF.</text>
</comment>
<evidence type="ECO:0000256" key="11">
    <source>
        <dbReference type="ARBA" id="ARBA00031409"/>
    </source>
</evidence>
<evidence type="ECO:0000256" key="3">
    <source>
        <dbReference type="ARBA" id="ARBA00011152"/>
    </source>
</evidence>
<comment type="catalytic activity">
    <reaction evidence="13">
        <text>5-[(5-phospho-1-deoxy-D-ribulos-1-ylimino)methylamino]-1-(5-phospho-beta-D-ribosyl)imidazole-4-carboxamide + L-glutamine = D-erythro-1-(imidazol-4-yl)glycerol 3-phosphate + 5-amino-1-(5-phospho-beta-D-ribosyl)imidazole-4-carboxamide + L-glutamate + H(+)</text>
        <dbReference type="Rhea" id="RHEA:24793"/>
        <dbReference type="ChEBI" id="CHEBI:15378"/>
        <dbReference type="ChEBI" id="CHEBI:29985"/>
        <dbReference type="ChEBI" id="CHEBI:58278"/>
        <dbReference type="ChEBI" id="CHEBI:58359"/>
        <dbReference type="ChEBI" id="CHEBI:58475"/>
        <dbReference type="ChEBI" id="CHEBI:58525"/>
        <dbReference type="EC" id="4.3.2.10"/>
    </reaction>
</comment>
<name>A0ABW0HKP5_9BACL</name>
<evidence type="ECO:0000256" key="8">
    <source>
        <dbReference type="ARBA" id="ARBA00023239"/>
    </source>
</evidence>
<keyword evidence="6 14" id="KW-0028">Amino-acid biosynthesis</keyword>
<comment type="function">
    <text evidence="9">IGPS catalyzes the conversion of PRFAR and glutamine to IGP, AICAR and glutamate. The HisF subunit catalyzes the cyclization activity that produces IGP and AICAR from PRFAR using the ammonia provided by the HisH subunit.</text>
</comment>
<reference evidence="16" key="1">
    <citation type="journal article" date="2019" name="Int. J. Syst. Evol. Microbiol.">
        <title>The Global Catalogue of Microorganisms (GCM) 10K type strain sequencing project: providing services to taxonomists for standard genome sequencing and annotation.</title>
        <authorList>
            <consortium name="The Broad Institute Genomics Platform"/>
            <consortium name="The Broad Institute Genome Sequencing Center for Infectious Disease"/>
            <person name="Wu L."/>
            <person name="Ma J."/>
        </authorList>
    </citation>
    <scope>NUCLEOTIDE SEQUENCE [LARGE SCALE GENOMIC DNA]</scope>
    <source>
        <strain evidence="16">CGMCC 1.18575</strain>
    </source>
</reference>
<sequence>MGKLRLVARMDIKGPNLIKGVHLEGLRVVGDPQQFARRYYEAGIDEIIYMDAVASLYERNSLSDIVSYTAQNVFIPITVGGGIRSTDDAKSLLRAGADKVAVNTAATRNPQLISDIATTFGSQCMVLSIEAKKLADHKWEVYIENGRERTGLDVVEWAKLGVERGAGEILLTSVDQEGTRKGFDVELIRAVSTAVPIPVVASGGMGTLEHLKEAVTTGKADAVVMADVLHYNRISIREIRNYARSNDLAVRHDGWLETL</sequence>
<comment type="pathway">
    <text evidence="1">Amino-acid biosynthesis; L-histidine biosynthesis; L-histidine from 5-phospho-alpha-D-ribose 1-diphosphate: step 5/9.</text>
</comment>
<organism evidence="15 16">
    <name type="scientific">Cohnella soli</name>
    <dbReference type="NCBI Taxonomy" id="425005"/>
    <lineage>
        <taxon>Bacteria</taxon>
        <taxon>Bacillati</taxon>
        <taxon>Bacillota</taxon>
        <taxon>Bacilli</taxon>
        <taxon>Bacillales</taxon>
        <taxon>Paenibacillaceae</taxon>
        <taxon>Cohnella</taxon>
    </lineage>
</organism>
<evidence type="ECO:0000256" key="5">
    <source>
        <dbReference type="ARBA" id="ARBA00016318"/>
    </source>
</evidence>
<evidence type="ECO:0000256" key="13">
    <source>
        <dbReference type="ARBA" id="ARBA00047838"/>
    </source>
</evidence>
<keyword evidence="8 15" id="KW-0456">Lyase</keyword>
<dbReference type="InterPro" id="IPR050064">
    <property type="entry name" value="IGPS_HisA/HisF"/>
</dbReference>
<evidence type="ECO:0000256" key="6">
    <source>
        <dbReference type="ARBA" id="ARBA00022605"/>
    </source>
</evidence>
<evidence type="ECO:0000256" key="12">
    <source>
        <dbReference type="ARBA" id="ARBA00032401"/>
    </source>
</evidence>
<protein>
    <recommendedName>
        <fullName evidence="5">Imidazole glycerol phosphate synthase subunit HisF</fullName>
        <ecNumber evidence="4">4.3.2.10</ecNumber>
    </recommendedName>
    <alternativeName>
        <fullName evidence="10">IGP synthase cyclase subunit</fullName>
    </alternativeName>
    <alternativeName>
        <fullName evidence="11">IGP synthase subunit HisF</fullName>
    </alternativeName>
    <alternativeName>
        <fullName evidence="12">ImGP synthase subunit HisF</fullName>
    </alternativeName>
</protein>
<evidence type="ECO:0000256" key="4">
    <source>
        <dbReference type="ARBA" id="ARBA00012809"/>
    </source>
</evidence>
<evidence type="ECO:0000256" key="1">
    <source>
        <dbReference type="ARBA" id="ARBA00005091"/>
    </source>
</evidence>
<dbReference type="PANTHER" id="PTHR21235">
    <property type="entry name" value="IMIDAZOLE GLYCEROL PHOSPHATE SYNTHASE SUBUNIT HISF/H IGP SYNTHASE SUBUNIT HISF/H"/>
    <property type="match status" value="1"/>
</dbReference>
<dbReference type="SUPFAM" id="SSF51366">
    <property type="entry name" value="Ribulose-phoshate binding barrel"/>
    <property type="match status" value="1"/>
</dbReference>
<accession>A0ABW0HKP5</accession>
<dbReference type="InterPro" id="IPR004651">
    <property type="entry name" value="HisF"/>
</dbReference>
<keyword evidence="7 14" id="KW-0368">Histidine biosynthesis</keyword>
<keyword evidence="16" id="KW-1185">Reference proteome</keyword>
<dbReference type="CDD" id="cd04731">
    <property type="entry name" value="HisF"/>
    <property type="match status" value="1"/>
</dbReference>
<dbReference type="PANTHER" id="PTHR21235:SF2">
    <property type="entry name" value="IMIDAZOLE GLYCEROL PHOSPHATE SYNTHASE HISHF"/>
    <property type="match status" value="1"/>
</dbReference>
<evidence type="ECO:0000313" key="15">
    <source>
        <dbReference type="EMBL" id="MFC5401725.1"/>
    </source>
</evidence>